<sequence length="61" mass="6643">MVTLGPPLYVLFQQAQEALARLPGGMAAQMLVQTAAALLIMGMLYLGIHQLADVKMEKDRD</sequence>
<organism evidence="2 3">
    <name type="scientific">Thermogemmatispora tikiterensis</name>
    <dbReference type="NCBI Taxonomy" id="1825093"/>
    <lineage>
        <taxon>Bacteria</taxon>
        <taxon>Bacillati</taxon>
        <taxon>Chloroflexota</taxon>
        <taxon>Ktedonobacteria</taxon>
        <taxon>Thermogemmatisporales</taxon>
        <taxon>Thermogemmatisporaceae</taxon>
        <taxon>Thermogemmatispora</taxon>
    </lineage>
</organism>
<protein>
    <submittedName>
        <fullName evidence="2">Uncharacterized protein</fullName>
    </submittedName>
</protein>
<keyword evidence="3" id="KW-1185">Reference proteome</keyword>
<proteinExistence type="predicted"/>
<dbReference type="AlphaFoldDB" id="A0A328V8Y4"/>
<keyword evidence="1" id="KW-1133">Transmembrane helix</keyword>
<dbReference type="Proteomes" id="UP000248706">
    <property type="component" value="Unassembled WGS sequence"/>
</dbReference>
<gene>
    <name evidence="2" type="ORF">A4R35_00590</name>
</gene>
<feature type="transmembrane region" description="Helical" evidence="1">
    <location>
        <begin position="30"/>
        <end position="48"/>
    </location>
</feature>
<evidence type="ECO:0000256" key="1">
    <source>
        <dbReference type="SAM" id="Phobius"/>
    </source>
</evidence>
<comment type="caution">
    <text evidence="2">The sequence shown here is derived from an EMBL/GenBank/DDBJ whole genome shotgun (WGS) entry which is preliminary data.</text>
</comment>
<accession>A0A328V8Y4</accession>
<evidence type="ECO:0000313" key="3">
    <source>
        <dbReference type="Proteomes" id="UP000248706"/>
    </source>
</evidence>
<dbReference type="EMBL" id="MCIF01000002">
    <property type="protein sequence ID" value="RAQ94008.1"/>
    <property type="molecule type" value="Genomic_DNA"/>
</dbReference>
<keyword evidence="1" id="KW-0812">Transmembrane</keyword>
<keyword evidence="1" id="KW-0472">Membrane</keyword>
<evidence type="ECO:0000313" key="2">
    <source>
        <dbReference type="EMBL" id="RAQ94008.1"/>
    </source>
</evidence>
<reference evidence="2 3" key="1">
    <citation type="submission" date="2016-08" db="EMBL/GenBank/DDBJ databases">
        <title>Analysis of Carbohydrate Active Enzymes in Thermogemmatispora T81 Reveals Carbohydrate Degradation Ability.</title>
        <authorList>
            <person name="Tomazini A."/>
            <person name="Lal S."/>
            <person name="Stott M."/>
            <person name="Henrissat B."/>
            <person name="Polikarpov I."/>
            <person name="Sparling R."/>
            <person name="Levin D.B."/>
        </authorList>
    </citation>
    <scope>NUCLEOTIDE SEQUENCE [LARGE SCALE GENOMIC DNA]</scope>
    <source>
        <strain evidence="2 3">T81</strain>
    </source>
</reference>
<name>A0A328V8Y4_9CHLR</name>